<evidence type="ECO:0000313" key="2">
    <source>
        <dbReference type="EMBL" id="SES68480.1"/>
    </source>
</evidence>
<accession>A0A1H9YJ09</accession>
<dbReference type="Proteomes" id="UP000199568">
    <property type="component" value="Unassembled WGS sequence"/>
</dbReference>
<dbReference type="InterPro" id="IPR037465">
    <property type="entry name" value="YlxR"/>
</dbReference>
<protein>
    <recommendedName>
        <fullName evidence="1">YlxR domain-containing protein</fullName>
    </recommendedName>
</protein>
<keyword evidence="3" id="KW-1185">Reference proteome</keyword>
<dbReference type="InterPro" id="IPR007393">
    <property type="entry name" value="YlxR_dom"/>
</dbReference>
<dbReference type="AlphaFoldDB" id="A0A1H9YJ09"/>
<dbReference type="InterPro" id="IPR035931">
    <property type="entry name" value="YlxR-like_sf"/>
</dbReference>
<dbReference type="EMBL" id="FOHU01000001">
    <property type="protein sequence ID" value="SES68480.1"/>
    <property type="molecule type" value="Genomic_DNA"/>
</dbReference>
<dbReference type="NCBIfam" id="NF047356">
    <property type="entry name" value="RNA_bind_RnpM"/>
    <property type="match status" value="1"/>
</dbReference>
<dbReference type="Gene3D" id="3.30.1230.10">
    <property type="entry name" value="YlxR-like"/>
    <property type="match status" value="1"/>
</dbReference>
<name>A0A1H9YJ09_9FIRM</name>
<dbReference type="CDD" id="cd00279">
    <property type="entry name" value="YlxR"/>
    <property type="match status" value="1"/>
</dbReference>
<dbReference type="SUPFAM" id="SSF64376">
    <property type="entry name" value="YlxR-like"/>
    <property type="match status" value="1"/>
</dbReference>
<sequence length="71" mass="8252">MKSKKELIRIVHNKFGETNVDLTGKAHGRGAYICNNKHCFEKTKKSKILNRTFKADIEEAVYEKLIKEIDE</sequence>
<dbReference type="PANTHER" id="PTHR34215">
    <property type="entry name" value="BLL0784 PROTEIN"/>
    <property type="match status" value="1"/>
</dbReference>
<dbReference type="PANTHER" id="PTHR34215:SF1">
    <property type="entry name" value="YLXR DOMAIN-CONTAINING PROTEIN"/>
    <property type="match status" value="1"/>
</dbReference>
<evidence type="ECO:0000259" key="1">
    <source>
        <dbReference type="Pfam" id="PF04296"/>
    </source>
</evidence>
<evidence type="ECO:0000313" key="3">
    <source>
        <dbReference type="Proteomes" id="UP000199568"/>
    </source>
</evidence>
<gene>
    <name evidence="2" type="ORF">SAMN05660297_00237</name>
</gene>
<organism evidence="2 3">
    <name type="scientific">Natronincola peptidivorans</name>
    <dbReference type="NCBI Taxonomy" id="426128"/>
    <lineage>
        <taxon>Bacteria</taxon>
        <taxon>Bacillati</taxon>
        <taxon>Bacillota</taxon>
        <taxon>Clostridia</taxon>
        <taxon>Peptostreptococcales</taxon>
        <taxon>Natronincolaceae</taxon>
        <taxon>Natronincola</taxon>
    </lineage>
</organism>
<dbReference type="STRING" id="426128.SAMN05660297_00237"/>
<dbReference type="Pfam" id="PF04296">
    <property type="entry name" value="YlxR"/>
    <property type="match status" value="1"/>
</dbReference>
<proteinExistence type="predicted"/>
<feature type="domain" description="YlxR" evidence="1">
    <location>
        <begin position="1"/>
        <end position="66"/>
    </location>
</feature>
<reference evidence="2 3" key="1">
    <citation type="submission" date="2016-10" db="EMBL/GenBank/DDBJ databases">
        <authorList>
            <person name="de Groot N.N."/>
        </authorList>
    </citation>
    <scope>NUCLEOTIDE SEQUENCE [LARGE SCALE GENOMIC DNA]</scope>
    <source>
        <strain evidence="2 3">DSM 18979</strain>
    </source>
</reference>